<dbReference type="GO" id="GO:0042597">
    <property type="term" value="C:periplasmic space"/>
    <property type="evidence" value="ECO:0007669"/>
    <property type="project" value="UniProtKB-SubCell"/>
</dbReference>
<protein>
    <recommendedName>
        <fullName evidence="5">SsuA/THI5-like domain-containing protein</fullName>
    </recommendedName>
</protein>
<evidence type="ECO:0000256" key="3">
    <source>
        <dbReference type="ARBA" id="ARBA00022729"/>
    </source>
</evidence>
<gene>
    <name evidence="6" type="ORF">RHODGE_RHODGE_03174</name>
</gene>
<reference evidence="7" key="1">
    <citation type="submission" date="2018-10" db="EMBL/GenBank/DDBJ databases">
        <authorList>
            <person name="Peiro R."/>
            <person name="Begona"/>
            <person name="Cbmso G."/>
            <person name="Lopez M."/>
            <person name="Gonzalez S."/>
            <person name="Sacristan E."/>
            <person name="Castillo E."/>
        </authorList>
    </citation>
    <scope>NUCLEOTIDE SEQUENCE [LARGE SCALE GENOMIC DNA]</scope>
</reference>
<accession>A0A3S4CHS8</accession>
<feature type="signal peptide" evidence="4">
    <location>
        <begin position="1"/>
        <end position="27"/>
    </location>
</feature>
<organism evidence="6 7">
    <name type="scientific">Rhodoplanes serenus</name>
    <dbReference type="NCBI Taxonomy" id="200615"/>
    <lineage>
        <taxon>Bacteria</taxon>
        <taxon>Pseudomonadati</taxon>
        <taxon>Pseudomonadota</taxon>
        <taxon>Alphaproteobacteria</taxon>
        <taxon>Hyphomicrobiales</taxon>
        <taxon>Nitrobacteraceae</taxon>
        <taxon>Rhodoplanes</taxon>
    </lineage>
</organism>
<feature type="domain" description="SsuA/THI5-like" evidence="5">
    <location>
        <begin position="49"/>
        <end position="243"/>
    </location>
</feature>
<comment type="caution">
    <text evidence="6">The sequence shown here is derived from an EMBL/GenBank/DDBJ whole genome shotgun (WGS) entry which is preliminary data.</text>
</comment>
<evidence type="ECO:0000259" key="5">
    <source>
        <dbReference type="Pfam" id="PF09084"/>
    </source>
</evidence>
<proteinExistence type="inferred from homology"/>
<dbReference type="Gene3D" id="3.40.190.10">
    <property type="entry name" value="Periplasmic binding protein-like II"/>
    <property type="match status" value="2"/>
</dbReference>
<keyword evidence="7" id="KW-1185">Reference proteome</keyword>
<evidence type="ECO:0000256" key="1">
    <source>
        <dbReference type="ARBA" id="ARBA00004418"/>
    </source>
</evidence>
<comment type="similarity">
    <text evidence="2">Belongs to the bacterial solute-binding protein SsuA/TauA family.</text>
</comment>
<sequence length="325" mass="34402">MRFAVRLMCLAVATAVAAVPAAAPARAQQPTEVRVAVLAPSALLWLHAIARDLGFYAERHIAVKELIAGSSPALLQAVSSGSVEAGVSLGDVVIRAIDQGAPVVISGAVLGKTVLRLVAGPGIDTPKQLAGSTVTAGAVEGGTANLLRYQLQRIGVDPRGVKMVALTNSRDRVVALGNGQVQAALLLAPFDTLAIRQKMKVLDVYREPYVQTPLIFNKTWAEQNRDAATGLTKALQKAAVWIYDPANKDKAIDILAAYTKTDRDICADAYAFIVAEQQAIAKNLEVPAAGLENIIKIDQAVGANPASSKPFDLSRYYDPRYLAAK</sequence>
<name>A0A3S4CHS8_9BRAD</name>
<dbReference type="SUPFAM" id="SSF53850">
    <property type="entry name" value="Periplasmic binding protein-like II"/>
    <property type="match status" value="1"/>
</dbReference>
<dbReference type="AlphaFoldDB" id="A0A3S4CHS8"/>
<dbReference type="RefSeq" id="WP_129609816.1">
    <property type="nucleotide sequence ID" value="NZ_UWOC01000159.1"/>
</dbReference>
<dbReference type="Proteomes" id="UP000289200">
    <property type="component" value="Unassembled WGS sequence"/>
</dbReference>
<evidence type="ECO:0000313" key="7">
    <source>
        <dbReference type="Proteomes" id="UP000289200"/>
    </source>
</evidence>
<comment type="subcellular location">
    <subcellularLocation>
        <location evidence="1">Periplasm</location>
    </subcellularLocation>
</comment>
<dbReference type="PANTHER" id="PTHR30024">
    <property type="entry name" value="ALIPHATIC SULFONATES-BINDING PROTEIN-RELATED"/>
    <property type="match status" value="1"/>
</dbReference>
<dbReference type="OrthoDB" id="174578at2"/>
<evidence type="ECO:0000256" key="4">
    <source>
        <dbReference type="SAM" id="SignalP"/>
    </source>
</evidence>
<keyword evidence="3 4" id="KW-0732">Signal</keyword>
<dbReference type="Pfam" id="PF09084">
    <property type="entry name" value="NMT1"/>
    <property type="match status" value="1"/>
</dbReference>
<evidence type="ECO:0000256" key="2">
    <source>
        <dbReference type="ARBA" id="ARBA00010742"/>
    </source>
</evidence>
<evidence type="ECO:0000313" key="6">
    <source>
        <dbReference type="EMBL" id="VCU09490.1"/>
    </source>
</evidence>
<dbReference type="InterPro" id="IPR015168">
    <property type="entry name" value="SsuA/THI5"/>
</dbReference>
<dbReference type="EMBL" id="UWOC01000159">
    <property type="protein sequence ID" value="VCU09490.1"/>
    <property type="molecule type" value="Genomic_DNA"/>
</dbReference>
<dbReference type="PANTHER" id="PTHR30024:SF47">
    <property type="entry name" value="TAURINE-BINDING PERIPLASMIC PROTEIN"/>
    <property type="match status" value="1"/>
</dbReference>
<feature type="chain" id="PRO_5018734323" description="SsuA/THI5-like domain-containing protein" evidence="4">
    <location>
        <begin position="28"/>
        <end position="325"/>
    </location>
</feature>